<dbReference type="InterPro" id="IPR013922">
    <property type="entry name" value="Cyclin_PHO80-like"/>
</dbReference>
<gene>
    <name evidence="2" type="ORF">PV04_09179</name>
</gene>
<organism evidence="2 3">
    <name type="scientific">Phialophora macrospora</name>
    <dbReference type="NCBI Taxonomy" id="1851006"/>
    <lineage>
        <taxon>Eukaryota</taxon>
        <taxon>Fungi</taxon>
        <taxon>Dikarya</taxon>
        <taxon>Ascomycota</taxon>
        <taxon>Pezizomycotina</taxon>
        <taxon>Eurotiomycetes</taxon>
        <taxon>Chaetothyriomycetidae</taxon>
        <taxon>Chaetothyriales</taxon>
        <taxon>Herpotrichiellaceae</taxon>
        <taxon>Phialophora</taxon>
    </lineage>
</organism>
<dbReference type="HOGENOM" id="CLU_013431_2_0_1"/>
<evidence type="ECO:0000313" key="2">
    <source>
        <dbReference type="EMBL" id="KIW64229.1"/>
    </source>
</evidence>
<dbReference type="Gene3D" id="1.10.472.10">
    <property type="entry name" value="Cyclin-like"/>
    <property type="match status" value="1"/>
</dbReference>
<keyword evidence="3" id="KW-1185">Reference proteome</keyword>
<protein>
    <recommendedName>
        <fullName evidence="4">Cyclin N-terminal domain-containing protein</fullName>
    </recommendedName>
</protein>
<sequence>MSSMSTVRQVVGPLDWAASTLKATCKDPAAYGNKRWNDADTYFNTGLPTPPTSKAMPGVMLGTSYAGYPLPAYQQERSGLPDSTNSSQQHRGSSTTSSLPNPYALAPPTNGSSLYNRRVNDEKEVNAIAPHLQIPESVNKSKGSLAEFAAEITCLFWFETSHTLQYAESLPEDAPVDKGLLPDAIPSIGFRKWVTTIVSTTQVGRNVILLALMFIYRLKRFNPSVSGKRGSEFRLLTIALMLGNKFLDDNTYTNKTWAEVSGISVTEIHIMEVEFLSNMRYDLYASAEEWSLWKAKLGRLGAFYQKASQLPVVDETRAIGPTPVTPTGQSFPHKLPSPPSTHHSVSPYAVSSHLNSHYPVLPHPSSSALPHPNSPLRQQIDLRGYRQDRKRSADFSAELPPAKRQLFAGQVSGQNGNLPGSHPYPPTSLRVSPTRSSGISDSSLFSTSLDIPRLDIPRLPSSIPPSNVQLPLVPAQPTRAMSGVYPTTTSGYSHPVTPISAVPQNLLQNSIPSLGDGHRSISNYPSAHTSPSTGYNTTTPTLPGLSPSYFLTHRTSPYRPVRHVNTLLIPPPAAALQVPVRNVPSDQIHYQPLSKAGTERRTGLLPFLQLDGWHNSNVSTPIAQQHYQF</sequence>
<dbReference type="GO" id="GO:0000307">
    <property type="term" value="C:cyclin-dependent protein kinase holoenzyme complex"/>
    <property type="evidence" value="ECO:0007669"/>
    <property type="project" value="TreeGrafter"/>
</dbReference>
<dbReference type="Proteomes" id="UP000054266">
    <property type="component" value="Unassembled WGS sequence"/>
</dbReference>
<dbReference type="Pfam" id="PF08613">
    <property type="entry name" value="Cyclin"/>
    <property type="match status" value="1"/>
</dbReference>
<feature type="region of interest" description="Disordered" evidence="1">
    <location>
        <begin position="73"/>
        <end position="115"/>
    </location>
</feature>
<feature type="compositionally biased region" description="Polar residues" evidence="1">
    <location>
        <begin position="429"/>
        <end position="440"/>
    </location>
</feature>
<reference evidence="2 3" key="1">
    <citation type="submission" date="2015-01" db="EMBL/GenBank/DDBJ databases">
        <title>The Genome Sequence of Capronia semiimmersa CBS27337.</title>
        <authorList>
            <consortium name="The Broad Institute Genomics Platform"/>
            <person name="Cuomo C."/>
            <person name="de Hoog S."/>
            <person name="Gorbushina A."/>
            <person name="Stielow B."/>
            <person name="Teixiera M."/>
            <person name="Abouelleil A."/>
            <person name="Chapman S.B."/>
            <person name="Priest M."/>
            <person name="Young S.K."/>
            <person name="Wortman J."/>
            <person name="Nusbaum C."/>
            <person name="Birren B."/>
        </authorList>
    </citation>
    <scope>NUCLEOTIDE SEQUENCE [LARGE SCALE GENOMIC DNA]</scope>
    <source>
        <strain evidence="2 3">CBS 27337</strain>
    </source>
</reference>
<evidence type="ECO:0000313" key="3">
    <source>
        <dbReference type="Proteomes" id="UP000054266"/>
    </source>
</evidence>
<dbReference type="PANTHER" id="PTHR15615">
    <property type="match status" value="1"/>
</dbReference>
<name>A0A0D2FW62_9EURO</name>
<dbReference type="GO" id="GO:0005634">
    <property type="term" value="C:nucleus"/>
    <property type="evidence" value="ECO:0007669"/>
    <property type="project" value="TreeGrafter"/>
</dbReference>
<feature type="region of interest" description="Disordered" evidence="1">
    <location>
        <begin position="411"/>
        <end position="440"/>
    </location>
</feature>
<dbReference type="GO" id="GO:0019901">
    <property type="term" value="F:protein kinase binding"/>
    <property type="evidence" value="ECO:0007669"/>
    <property type="project" value="InterPro"/>
</dbReference>
<feature type="region of interest" description="Disordered" evidence="1">
    <location>
        <begin position="318"/>
        <end position="348"/>
    </location>
</feature>
<dbReference type="AlphaFoldDB" id="A0A0D2FW62"/>
<dbReference type="GO" id="GO:0016538">
    <property type="term" value="F:cyclin-dependent protein serine/threonine kinase regulator activity"/>
    <property type="evidence" value="ECO:0007669"/>
    <property type="project" value="TreeGrafter"/>
</dbReference>
<dbReference type="EMBL" id="KN846961">
    <property type="protein sequence ID" value="KIW64229.1"/>
    <property type="molecule type" value="Genomic_DNA"/>
</dbReference>
<feature type="compositionally biased region" description="Polar residues" evidence="1">
    <location>
        <begin position="75"/>
        <end position="100"/>
    </location>
</feature>
<dbReference type="PANTHER" id="PTHR15615:SF118">
    <property type="entry name" value="CYCLIN, HYPOTHETICAL (EUROFUNG)"/>
    <property type="match status" value="1"/>
</dbReference>
<dbReference type="CDD" id="cd20557">
    <property type="entry name" value="CYCLIN_ScPCL1-like"/>
    <property type="match status" value="1"/>
</dbReference>
<dbReference type="STRING" id="5601.A0A0D2FW62"/>
<evidence type="ECO:0008006" key="4">
    <source>
        <dbReference type="Google" id="ProtNLM"/>
    </source>
</evidence>
<evidence type="ECO:0000256" key="1">
    <source>
        <dbReference type="SAM" id="MobiDB-lite"/>
    </source>
</evidence>
<accession>A0A0D2FW62</accession>
<proteinExistence type="predicted"/>